<feature type="transmembrane region" description="Helical" evidence="6">
    <location>
        <begin position="216"/>
        <end position="236"/>
    </location>
</feature>
<evidence type="ECO:0000256" key="3">
    <source>
        <dbReference type="ARBA" id="ARBA00022692"/>
    </source>
</evidence>
<feature type="transmembrane region" description="Helical" evidence="6">
    <location>
        <begin position="73"/>
        <end position="92"/>
    </location>
</feature>
<name>A0A552JE48_9CHRO</name>
<comment type="subcellular location">
    <subcellularLocation>
        <location evidence="6">Cell membrane</location>
        <topology evidence="6">Multi-pass membrane protein</topology>
    </subcellularLocation>
    <subcellularLocation>
        <location evidence="1">Membrane</location>
        <topology evidence="1">Multi-pass membrane protein</topology>
    </subcellularLocation>
</comment>
<feature type="transmembrane region" description="Helical" evidence="6">
    <location>
        <begin position="159"/>
        <end position="182"/>
    </location>
</feature>
<feature type="transmembrane region" description="Helical" evidence="6">
    <location>
        <begin position="44"/>
        <end position="61"/>
    </location>
</feature>
<dbReference type="Proteomes" id="UP000320523">
    <property type="component" value="Unassembled WGS sequence"/>
</dbReference>
<evidence type="ECO:0000256" key="4">
    <source>
        <dbReference type="ARBA" id="ARBA00022989"/>
    </source>
</evidence>
<keyword evidence="3 6" id="KW-0812">Transmembrane</keyword>
<accession>A0A552JE48</accession>
<dbReference type="EMBL" id="SFAT01000162">
    <property type="protein sequence ID" value="TRU94049.1"/>
    <property type="molecule type" value="Genomic_DNA"/>
</dbReference>
<dbReference type="GO" id="GO:0005886">
    <property type="term" value="C:plasma membrane"/>
    <property type="evidence" value="ECO:0007669"/>
    <property type="project" value="UniProtKB-SubCell"/>
</dbReference>
<evidence type="ECO:0000313" key="7">
    <source>
        <dbReference type="EMBL" id="TRU94049.1"/>
    </source>
</evidence>
<dbReference type="InterPro" id="IPR002781">
    <property type="entry name" value="TM_pro_TauE-like"/>
</dbReference>
<dbReference type="PANTHER" id="PTHR43701">
    <property type="entry name" value="MEMBRANE TRANSPORTER PROTEIN MJ0441-RELATED"/>
    <property type="match status" value="1"/>
</dbReference>
<evidence type="ECO:0000256" key="1">
    <source>
        <dbReference type="ARBA" id="ARBA00004141"/>
    </source>
</evidence>
<evidence type="ECO:0000256" key="5">
    <source>
        <dbReference type="ARBA" id="ARBA00023136"/>
    </source>
</evidence>
<reference evidence="7 8" key="1">
    <citation type="submission" date="2019-01" db="EMBL/GenBank/DDBJ databases">
        <title>Coherence of Microcystis species and biogeography revealed through population genomics.</title>
        <authorList>
            <person name="Perez-Carrascal O.M."/>
            <person name="Terrat Y."/>
            <person name="Giani A."/>
            <person name="Fortin N."/>
            <person name="Tromas N."/>
            <person name="Shapiro B.J."/>
        </authorList>
    </citation>
    <scope>NUCLEOTIDE SEQUENCE [LARGE SCALE GENOMIC DNA]</scope>
    <source>
        <strain evidence="7">Mw_QC_S_20081001_S30D</strain>
    </source>
</reference>
<feature type="transmembrane region" description="Helical" evidence="6">
    <location>
        <begin position="189"/>
        <end position="210"/>
    </location>
</feature>
<feature type="transmembrane region" description="Helical" evidence="6">
    <location>
        <begin position="279"/>
        <end position="297"/>
    </location>
</feature>
<comment type="caution">
    <text evidence="7">The sequence shown here is derived from an EMBL/GenBank/DDBJ whole genome shotgun (WGS) entry which is preliminary data.</text>
</comment>
<dbReference type="PANTHER" id="PTHR43701:SF2">
    <property type="entry name" value="MEMBRANE TRANSPORTER PROTEIN YJNA-RELATED"/>
    <property type="match status" value="1"/>
</dbReference>
<comment type="similarity">
    <text evidence="2 6">Belongs to the 4-toluene sulfonate uptake permease (TSUP) (TC 2.A.102) family.</text>
</comment>
<gene>
    <name evidence="7" type="ORF">EWV75_16865</name>
</gene>
<feature type="transmembrane region" description="Helical" evidence="6">
    <location>
        <begin position="248"/>
        <end position="267"/>
    </location>
</feature>
<keyword evidence="4 6" id="KW-1133">Transmembrane helix</keyword>
<proteinExistence type="inferred from homology"/>
<keyword evidence="5 6" id="KW-0472">Membrane</keyword>
<feature type="transmembrane region" description="Helical" evidence="6">
    <location>
        <begin position="98"/>
        <end position="117"/>
    </location>
</feature>
<dbReference type="Pfam" id="PF01925">
    <property type="entry name" value="TauE"/>
    <property type="match status" value="1"/>
</dbReference>
<protein>
    <recommendedName>
        <fullName evidence="6">Probable membrane transporter protein</fullName>
    </recommendedName>
</protein>
<evidence type="ECO:0000256" key="2">
    <source>
        <dbReference type="ARBA" id="ARBA00009142"/>
    </source>
</evidence>
<sequence length="301" mass="31996">MTWLIGHLLAVCTGISLGLLGGGGSVLALPILVYVMGVPTKSAIAMTLLVIGIVSLLGTIPHWKKGNINLKTAFIFGSATMVGAFLGARLATLPFVTATFQMLLFATLMLLAAAFMISRSAQIDNPDYKARDRQKNLTLYPQPVCRYCWLWLMSEGIAVGVLTGLVGVGGGFAIVPTLVLLGKIPMVQAIATSLLIISLNSVAGLLGYLGHISVDWQLTLSFAFAAALGTLIGSYLGQFVSAKQLQKGFGYFLLAIATLVLIQNRHILHNFLAPKSNSIIPAENTILCTVITGIFYSKTII</sequence>
<dbReference type="AlphaFoldDB" id="A0A552JE48"/>
<keyword evidence="6" id="KW-1003">Cell membrane</keyword>
<organism evidence="7 8">
    <name type="scientific">Microcystis wesenbergii Mw_QC_S_20081001_S30D</name>
    <dbReference type="NCBI Taxonomy" id="2486245"/>
    <lineage>
        <taxon>Bacteria</taxon>
        <taxon>Bacillati</taxon>
        <taxon>Cyanobacteriota</taxon>
        <taxon>Cyanophyceae</taxon>
        <taxon>Oscillatoriophycideae</taxon>
        <taxon>Chroococcales</taxon>
        <taxon>Microcystaceae</taxon>
        <taxon>Microcystis</taxon>
    </lineage>
</organism>
<dbReference type="InterPro" id="IPR051598">
    <property type="entry name" value="TSUP/Inactive_protease-like"/>
</dbReference>
<evidence type="ECO:0000313" key="8">
    <source>
        <dbReference type="Proteomes" id="UP000320523"/>
    </source>
</evidence>
<evidence type="ECO:0000256" key="6">
    <source>
        <dbReference type="RuleBase" id="RU363041"/>
    </source>
</evidence>